<reference evidence="1 2" key="2">
    <citation type="journal article" date="2022" name="Mol. Ecol. Resour.">
        <title>The genomes of chicory, endive, great burdock and yacon provide insights into Asteraceae paleo-polyploidization history and plant inulin production.</title>
        <authorList>
            <person name="Fan W."/>
            <person name="Wang S."/>
            <person name="Wang H."/>
            <person name="Wang A."/>
            <person name="Jiang F."/>
            <person name="Liu H."/>
            <person name="Zhao H."/>
            <person name="Xu D."/>
            <person name="Zhang Y."/>
        </authorList>
    </citation>
    <scope>NUCLEOTIDE SEQUENCE [LARGE SCALE GENOMIC DNA]</scope>
    <source>
        <strain evidence="2">cv. Yunnan</strain>
        <tissue evidence="1">Leaves</tissue>
    </source>
</reference>
<keyword evidence="2" id="KW-1185">Reference proteome</keyword>
<accession>A0ACB9J1K6</accession>
<protein>
    <submittedName>
        <fullName evidence="1">Uncharacterized protein</fullName>
    </submittedName>
</protein>
<evidence type="ECO:0000313" key="1">
    <source>
        <dbReference type="EMBL" id="KAI3814184.1"/>
    </source>
</evidence>
<gene>
    <name evidence="1" type="ORF">L1987_18932</name>
</gene>
<dbReference type="Proteomes" id="UP001056120">
    <property type="component" value="Linkage Group LG06"/>
</dbReference>
<name>A0ACB9J1K6_9ASTR</name>
<organism evidence="1 2">
    <name type="scientific">Smallanthus sonchifolius</name>
    <dbReference type="NCBI Taxonomy" id="185202"/>
    <lineage>
        <taxon>Eukaryota</taxon>
        <taxon>Viridiplantae</taxon>
        <taxon>Streptophyta</taxon>
        <taxon>Embryophyta</taxon>
        <taxon>Tracheophyta</taxon>
        <taxon>Spermatophyta</taxon>
        <taxon>Magnoliopsida</taxon>
        <taxon>eudicotyledons</taxon>
        <taxon>Gunneridae</taxon>
        <taxon>Pentapetalae</taxon>
        <taxon>asterids</taxon>
        <taxon>campanulids</taxon>
        <taxon>Asterales</taxon>
        <taxon>Asteraceae</taxon>
        <taxon>Asteroideae</taxon>
        <taxon>Heliantheae alliance</taxon>
        <taxon>Millerieae</taxon>
        <taxon>Smallanthus</taxon>
    </lineage>
</organism>
<reference evidence="2" key="1">
    <citation type="journal article" date="2022" name="Mol. Ecol. Resour.">
        <title>The genomes of chicory, endive, great burdock and yacon provide insights into Asteraceae palaeo-polyploidization history and plant inulin production.</title>
        <authorList>
            <person name="Fan W."/>
            <person name="Wang S."/>
            <person name="Wang H."/>
            <person name="Wang A."/>
            <person name="Jiang F."/>
            <person name="Liu H."/>
            <person name="Zhao H."/>
            <person name="Xu D."/>
            <person name="Zhang Y."/>
        </authorList>
    </citation>
    <scope>NUCLEOTIDE SEQUENCE [LARGE SCALE GENOMIC DNA]</scope>
    <source>
        <strain evidence="2">cv. Yunnan</strain>
    </source>
</reference>
<proteinExistence type="predicted"/>
<dbReference type="EMBL" id="CM042023">
    <property type="protein sequence ID" value="KAI3814184.1"/>
    <property type="molecule type" value="Genomic_DNA"/>
</dbReference>
<evidence type="ECO:0000313" key="2">
    <source>
        <dbReference type="Proteomes" id="UP001056120"/>
    </source>
</evidence>
<sequence>MEAMAEKLDKTGNLNIFTLEEVFETLQNYEFESTPVVHPQVQPTPEEVSKTVVHPQVQPTPVVHTSCSRCIGCESKSQNVQDPHENMAPCSSYSDSMVFDDDFRVEIFISFIDPISIILTSSNPDVSEPLSSQPAESSSADSHAEVDVSSVSSAASELPDLNITNLNQNCHIWQISGP</sequence>
<comment type="caution">
    <text evidence="1">The sequence shown here is derived from an EMBL/GenBank/DDBJ whole genome shotgun (WGS) entry which is preliminary data.</text>
</comment>